<feature type="compositionally biased region" description="Low complexity" evidence="1">
    <location>
        <begin position="234"/>
        <end position="247"/>
    </location>
</feature>
<keyword evidence="3" id="KW-0732">Signal</keyword>
<feature type="region of interest" description="Disordered" evidence="1">
    <location>
        <begin position="144"/>
        <end position="247"/>
    </location>
</feature>
<proteinExistence type="predicted"/>
<keyword evidence="2" id="KW-0812">Transmembrane</keyword>
<dbReference type="Proteomes" id="UP000326979">
    <property type="component" value="Unassembled WGS sequence"/>
</dbReference>
<evidence type="ECO:0008006" key="6">
    <source>
        <dbReference type="Google" id="ProtNLM"/>
    </source>
</evidence>
<dbReference type="EMBL" id="VJZE01000233">
    <property type="protein sequence ID" value="MPY43530.1"/>
    <property type="molecule type" value="Genomic_DNA"/>
</dbReference>
<feature type="compositionally biased region" description="Basic and acidic residues" evidence="1">
    <location>
        <begin position="166"/>
        <end position="202"/>
    </location>
</feature>
<dbReference type="OrthoDB" id="4200847at2"/>
<comment type="caution">
    <text evidence="4">The sequence shown here is derived from an EMBL/GenBank/DDBJ whole genome shotgun (WGS) entry which is preliminary data.</text>
</comment>
<feature type="signal peptide" evidence="3">
    <location>
        <begin position="1"/>
        <end position="38"/>
    </location>
</feature>
<dbReference type="AlphaFoldDB" id="A0A5N8W7T3"/>
<evidence type="ECO:0000256" key="3">
    <source>
        <dbReference type="SAM" id="SignalP"/>
    </source>
</evidence>
<dbReference type="RefSeq" id="WP_152788494.1">
    <property type="nucleotide sequence ID" value="NZ_BAABEQ010000024.1"/>
</dbReference>
<organism evidence="4 5">
    <name type="scientific">Streptomyces phyllanthi</name>
    <dbReference type="NCBI Taxonomy" id="1803180"/>
    <lineage>
        <taxon>Bacteria</taxon>
        <taxon>Bacillati</taxon>
        <taxon>Actinomycetota</taxon>
        <taxon>Actinomycetes</taxon>
        <taxon>Kitasatosporales</taxon>
        <taxon>Streptomycetaceae</taxon>
        <taxon>Streptomyces</taxon>
    </lineage>
</organism>
<feature type="transmembrane region" description="Helical" evidence="2">
    <location>
        <begin position="243"/>
        <end position="264"/>
    </location>
</feature>
<keyword evidence="5" id="KW-1185">Reference proteome</keyword>
<sequence>MPTSSSLPRRSGAHPGTLTLAALAAAGTALLAVPAAVAAPGDNGDVTVRIEDADAPVDPNQPGACEFYLEAASFDVVPGLAWTIEPQPARSGAAQLSGHLTLAAGEGRTDGTMALPEGQYKLTWRTDGGMGAGKQKFFKVDCRNETPAAGPDSEGQTEPGTEQDAGPDKEQEAAEDTGRSAERNVGRDAERNGGQDTERGAERNSGQDADRNADRNAGPDMPNGGPPAGGGGLAQPQGFGPLGGAPVAGMVAAGLVAVGGAAYFRLRRRADGAA</sequence>
<evidence type="ECO:0000256" key="1">
    <source>
        <dbReference type="SAM" id="MobiDB-lite"/>
    </source>
</evidence>
<keyword evidence="2" id="KW-1133">Transmembrane helix</keyword>
<reference evidence="4 5" key="1">
    <citation type="submission" date="2019-07" db="EMBL/GenBank/DDBJ databases">
        <title>New species of Amycolatopsis and Streptomyces.</title>
        <authorList>
            <person name="Duangmal K."/>
            <person name="Teo W.F.A."/>
            <person name="Lipun K."/>
        </authorList>
    </citation>
    <scope>NUCLEOTIDE SEQUENCE [LARGE SCALE GENOMIC DNA]</scope>
    <source>
        <strain evidence="4 5">TISTR 2346</strain>
    </source>
</reference>
<gene>
    <name evidence="4" type="ORF">FNH04_27575</name>
</gene>
<accession>A0A5N8W7T3</accession>
<keyword evidence="2" id="KW-0472">Membrane</keyword>
<evidence type="ECO:0000256" key="2">
    <source>
        <dbReference type="SAM" id="Phobius"/>
    </source>
</evidence>
<name>A0A5N8W7T3_9ACTN</name>
<feature type="chain" id="PRO_5024847648" description="LPXTG cell wall anchor domain-containing protein" evidence="3">
    <location>
        <begin position="39"/>
        <end position="274"/>
    </location>
</feature>
<protein>
    <recommendedName>
        <fullName evidence="6">LPXTG cell wall anchor domain-containing protein</fullName>
    </recommendedName>
</protein>
<evidence type="ECO:0000313" key="4">
    <source>
        <dbReference type="EMBL" id="MPY43530.1"/>
    </source>
</evidence>
<evidence type="ECO:0000313" key="5">
    <source>
        <dbReference type="Proteomes" id="UP000326979"/>
    </source>
</evidence>